<dbReference type="Proteomes" id="UP000694865">
    <property type="component" value="Unplaced"/>
</dbReference>
<evidence type="ECO:0000256" key="5">
    <source>
        <dbReference type="ARBA" id="ARBA00040276"/>
    </source>
</evidence>
<comment type="catalytic activity">
    <reaction evidence="14">
        <text>resolvin D1 + NAD(+) = 17-oxoresolvin D1 + NADH + H(+)</text>
        <dbReference type="Rhea" id="RHEA:50128"/>
        <dbReference type="ChEBI" id="CHEBI:15378"/>
        <dbReference type="ChEBI" id="CHEBI:57540"/>
        <dbReference type="ChEBI" id="CHEBI:57945"/>
        <dbReference type="ChEBI" id="CHEBI:132079"/>
        <dbReference type="ChEBI" id="CHEBI:132081"/>
    </reaction>
    <physiologicalReaction direction="left-to-right" evidence="14">
        <dbReference type="Rhea" id="RHEA:50129"/>
    </physiologicalReaction>
</comment>
<comment type="catalytic activity">
    <reaction evidence="21">
        <text>resolvin E1 + NAD(+) = 18-oxo-resolvin E1 + NADH + H(+)</text>
        <dbReference type="Rhea" id="RHEA:49244"/>
        <dbReference type="ChEBI" id="CHEBI:15378"/>
        <dbReference type="ChEBI" id="CHEBI:57540"/>
        <dbReference type="ChEBI" id="CHEBI:57945"/>
        <dbReference type="ChEBI" id="CHEBI:91000"/>
        <dbReference type="ChEBI" id="CHEBI:91001"/>
    </reaction>
    <physiologicalReaction direction="left-to-right" evidence="21">
        <dbReference type="Rhea" id="RHEA:49245"/>
    </physiologicalReaction>
</comment>
<dbReference type="GeneID" id="100372221"/>
<evidence type="ECO:0000256" key="4">
    <source>
        <dbReference type="ARBA" id="ARBA00039060"/>
    </source>
</evidence>
<dbReference type="EC" id="1.1.1.232" evidence="4"/>
<evidence type="ECO:0000256" key="15">
    <source>
        <dbReference type="ARBA" id="ARBA00048393"/>
    </source>
</evidence>
<evidence type="ECO:0000313" key="23">
    <source>
        <dbReference type="Proteomes" id="UP000694865"/>
    </source>
</evidence>
<evidence type="ECO:0000256" key="6">
    <source>
        <dbReference type="ARBA" id="ARBA00041812"/>
    </source>
</evidence>
<keyword evidence="2" id="KW-0560">Oxidoreductase</keyword>
<evidence type="ECO:0000256" key="19">
    <source>
        <dbReference type="ARBA" id="ARBA00048921"/>
    </source>
</evidence>
<comment type="catalytic activity">
    <reaction evidence="12">
        <text>15-oxo-(5S,6R)-dihydroxy-(7E,9E,11Z)-eicosatrienoate + NADH + H(+) = (5S,6R,15S)-trihydroxy-(7E,9E,11Z)-eicosatrienoate + NAD(+)</text>
        <dbReference type="Rhea" id="RHEA:41596"/>
        <dbReference type="ChEBI" id="CHEBI:15378"/>
        <dbReference type="ChEBI" id="CHEBI:57540"/>
        <dbReference type="ChEBI" id="CHEBI:57945"/>
        <dbReference type="ChEBI" id="CHEBI:78325"/>
        <dbReference type="ChEBI" id="CHEBI:78329"/>
    </reaction>
    <physiologicalReaction direction="left-to-right" evidence="12">
        <dbReference type="Rhea" id="RHEA:41597"/>
    </physiologicalReaction>
</comment>
<dbReference type="InterPro" id="IPR020904">
    <property type="entry name" value="Sc_DH/Rdtase_CS"/>
</dbReference>
<proteinExistence type="inferred from homology"/>
<comment type="catalytic activity">
    <reaction evidence="16">
        <text>lipoxin A4 + NAD(+) = 15-oxo-(5S,6R)-dihydroxy-(7E,9E,11Z,13E)-eicosatetraenoate + NADH + H(+)</text>
        <dbReference type="Rhea" id="RHEA:41572"/>
        <dbReference type="ChEBI" id="CHEBI:15378"/>
        <dbReference type="ChEBI" id="CHEBI:57540"/>
        <dbReference type="ChEBI" id="CHEBI:57945"/>
        <dbReference type="ChEBI" id="CHEBI:67026"/>
        <dbReference type="ChEBI" id="CHEBI:78311"/>
    </reaction>
    <physiologicalReaction direction="left-to-right" evidence="16">
        <dbReference type="Rhea" id="RHEA:41573"/>
    </physiologicalReaction>
</comment>
<dbReference type="PANTHER" id="PTHR44229:SF4">
    <property type="entry name" value="15-HYDROXYPROSTAGLANDIN DEHYDROGENASE [NAD(+)]"/>
    <property type="match status" value="1"/>
</dbReference>
<comment type="catalytic activity">
    <reaction evidence="20">
        <text>(15S)-hydroxy-(5Z,8Z,11Z,13E)-eicosatetraenoate + NAD(+) = 15-oxo-(5Z,8Z,11Z,13E)-eicosatetraenoate + NADH + H(+)</text>
        <dbReference type="Rhea" id="RHEA:23260"/>
        <dbReference type="ChEBI" id="CHEBI:15378"/>
        <dbReference type="ChEBI" id="CHEBI:57409"/>
        <dbReference type="ChEBI" id="CHEBI:57410"/>
        <dbReference type="ChEBI" id="CHEBI:57540"/>
        <dbReference type="ChEBI" id="CHEBI:57945"/>
        <dbReference type="EC" id="1.1.1.232"/>
    </reaction>
    <physiologicalReaction direction="left-to-right" evidence="20">
        <dbReference type="Rhea" id="RHEA:23261"/>
    </physiologicalReaction>
</comment>
<dbReference type="SUPFAM" id="SSF51735">
    <property type="entry name" value="NAD(P)-binding Rossmann-fold domains"/>
    <property type="match status" value="1"/>
</dbReference>
<dbReference type="EC" id="1.1.1.141" evidence="3"/>
<evidence type="ECO:0000256" key="9">
    <source>
        <dbReference type="ARBA" id="ARBA00047325"/>
    </source>
</evidence>
<protein>
    <recommendedName>
        <fullName evidence="5">15-hydroxyprostaglandin dehydrogenase [NAD(+)]</fullName>
        <ecNumber evidence="3">1.1.1.141</ecNumber>
        <ecNumber evidence="4">1.1.1.232</ecNumber>
    </recommendedName>
    <alternativeName>
        <fullName evidence="7">Eicosanoid/docosanoid dehydrogenase [NAD(+)]</fullName>
    </alternativeName>
    <alternativeName>
        <fullName evidence="6">Prostaglandin dehydrogenase 1</fullName>
    </alternativeName>
</protein>
<evidence type="ECO:0000256" key="13">
    <source>
        <dbReference type="ARBA" id="ARBA00048144"/>
    </source>
</evidence>
<comment type="catalytic activity">
    <reaction evidence="9">
        <text>prostaglandin E1 + NAD(+) = 15-oxoprostaglandin E1 + NADH + H(+)</text>
        <dbReference type="Rhea" id="RHEA:16477"/>
        <dbReference type="ChEBI" id="CHEBI:15378"/>
        <dbReference type="ChEBI" id="CHEBI:57397"/>
        <dbReference type="ChEBI" id="CHEBI:57401"/>
        <dbReference type="ChEBI" id="CHEBI:57540"/>
        <dbReference type="ChEBI" id="CHEBI:57945"/>
    </reaction>
    <physiologicalReaction direction="left-to-right" evidence="9">
        <dbReference type="Rhea" id="RHEA:16478"/>
    </physiologicalReaction>
</comment>
<keyword evidence="23" id="KW-1185">Reference proteome</keyword>
<comment type="catalytic activity">
    <reaction evidence="19">
        <text>resolvin D2 + NAD(+) = 16-oxoresolvin D2 + NADH + H(+)</text>
        <dbReference type="Rhea" id="RHEA:53588"/>
        <dbReference type="ChEBI" id="CHEBI:15378"/>
        <dbReference type="ChEBI" id="CHEBI:57540"/>
        <dbReference type="ChEBI" id="CHEBI:57945"/>
        <dbReference type="ChEBI" id="CHEBI:133367"/>
        <dbReference type="ChEBI" id="CHEBI:137498"/>
    </reaction>
    <physiologicalReaction direction="left-to-right" evidence="19">
        <dbReference type="Rhea" id="RHEA:53589"/>
    </physiologicalReaction>
</comment>
<comment type="catalytic activity">
    <reaction evidence="18">
        <text>prostaglandin E2 + NAD(+) = 15-oxoprostaglandin E2 + NADH + H(+)</text>
        <dbReference type="Rhea" id="RHEA:11876"/>
        <dbReference type="ChEBI" id="CHEBI:15378"/>
        <dbReference type="ChEBI" id="CHEBI:57400"/>
        <dbReference type="ChEBI" id="CHEBI:57540"/>
        <dbReference type="ChEBI" id="CHEBI:57945"/>
        <dbReference type="ChEBI" id="CHEBI:606564"/>
        <dbReference type="EC" id="1.1.1.141"/>
    </reaction>
    <physiologicalReaction direction="left-to-right" evidence="18">
        <dbReference type="Rhea" id="RHEA:11877"/>
    </physiologicalReaction>
</comment>
<evidence type="ECO:0000256" key="14">
    <source>
        <dbReference type="ARBA" id="ARBA00048170"/>
    </source>
</evidence>
<comment type="function">
    <text evidence="8">Catalyzes the NAD-dependent dehydrogenation (oxidation) of a broad array of hydroxylated polyunsaturated fatty acids (mainly eicosanoids and docosanoids, including prostaglandins, lipoxins and resolvins), yielding their corresponding keto (oxo) metabolites. Decreases the levels of the pro-proliferative prostaglandins such as prostaglandin E2 (whose activity is increased in cancer because of an increase in the expression of cyclooxygenase 2) and generates oxo-fatty acid products that can profoundly influence cell function by abrogating pro-inflammatory cytokine expression. Converts resolvins E1, D1 and D2 to their oxo products, which represents a mode of resolvin inactivation. Resolvin E1 plays important roles during the resolution phase of acute inflammation, while resolvins D1 and D2 have a unique role in obesity-induced adipose inflammation.</text>
</comment>
<evidence type="ECO:0000256" key="11">
    <source>
        <dbReference type="ARBA" id="ARBA00048008"/>
    </source>
</evidence>
<dbReference type="RefSeq" id="XP_006816917.1">
    <property type="nucleotide sequence ID" value="XM_006816854.1"/>
</dbReference>
<dbReference type="PRINTS" id="PR00081">
    <property type="entry name" value="GDHRDH"/>
</dbReference>
<dbReference type="PROSITE" id="PS00061">
    <property type="entry name" value="ADH_SHORT"/>
    <property type="match status" value="1"/>
</dbReference>
<evidence type="ECO:0000256" key="7">
    <source>
        <dbReference type="ARBA" id="ARBA00042026"/>
    </source>
</evidence>
<dbReference type="PANTHER" id="PTHR44229">
    <property type="entry name" value="15-HYDROXYPROSTAGLANDIN DEHYDROGENASE [NAD(+)]"/>
    <property type="match status" value="1"/>
</dbReference>
<evidence type="ECO:0000256" key="20">
    <source>
        <dbReference type="ARBA" id="ARBA00049151"/>
    </source>
</evidence>
<reference evidence="24" key="1">
    <citation type="submission" date="2025-08" db="UniProtKB">
        <authorList>
            <consortium name="RefSeq"/>
        </authorList>
    </citation>
    <scope>IDENTIFICATION</scope>
    <source>
        <tissue evidence="24">Testes</tissue>
    </source>
</reference>
<evidence type="ECO:0000256" key="10">
    <source>
        <dbReference type="ARBA" id="ARBA00047672"/>
    </source>
</evidence>
<comment type="catalytic activity">
    <reaction evidence="15">
        <text>resolvin D2 + NAD(+) = 7-oxoresolvin D2 + NADH + H(+)</text>
        <dbReference type="Rhea" id="RHEA:53584"/>
        <dbReference type="ChEBI" id="CHEBI:15378"/>
        <dbReference type="ChEBI" id="CHEBI:57540"/>
        <dbReference type="ChEBI" id="CHEBI:57945"/>
        <dbReference type="ChEBI" id="CHEBI:133367"/>
        <dbReference type="ChEBI" id="CHEBI:137497"/>
    </reaction>
    <physiologicalReaction direction="left-to-right" evidence="15">
        <dbReference type="Rhea" id="RHEA:53585"/>
    </physiologicalReaction>
</comment>
<evidence type="ECO:0000256" key="2">
    <source>
        <dbReference type="ARBA" id="ARBA00023002"/>
    </source>
</evidence>
<comment type="catalytic activity">
    <reaction evidence="11">
        <text>14-hydroxy-(4Z,7Z,10Z,12E,16Z,19Z)-docosahexaenoate + NAD(+) = 14-oxo-(4Z,7Z,10Z,12E,16Z,19Z)-docosahexaenoate + NADH + H(+)</text>
        <dbReference type="Rhea" id="RHEA:48952"/>
        <dbReference type="ChEBI" id="CHEBI:15378"/>
        <dbReference type="ChEBI" id="CHEBI:57540"/>
        <dbReference type="ChEBI" id="CHEBI:57945"/>
        <dbReference type="ChEBI" id="CHEBI:90866"/>
        <dbReference type="ChEBI" id="CHEBI:90867"/>
    </reaction>
    <physiologicalReaction direction="left-to-right" evidence="11">
        <dbReference type="Rhea" id="RHEA:48953"/>
    </physiologicalReaction>
</comment>
<dbReference type="PRINTS" id="PR00080">
    <property type="entry name" value="SDRFAMILY"/>
</dbReference>
<evidence type="ECO:0000256" key="21">
    <source>
        <dbReference type="ARBA" id="ARBA00049188"/>
    </source>
</evidence>
<dbReference type="InterPro" id="IPR036291">
    <property type="entry name" value="NAD(P)-bd_dom_sf"/>
</dbReference>
<sequence length="258" mass="27603">MNFDGKVALVTGGADGIGKALSDVFLSKNMKGVCLVDVNEDKGQETAKAFEEKYGAGKAKFCKCDVTSSEQLEAAFKTCVDTFGRLDVACNNAGILNEYKWKLMVSINLNAVIEGTYLAVKYMGTKNGGNGGVVVNTSSVVGLVPRQYAAVYTASKHGVVGFTRSAAFEPDVVDNGIRVVAICPMAVETEFMAIAYEQGSKYTEVYRNEMEGRVPRVKFEELTSAVVQLIEDKDANGSINVIVPGKGSKSIPPPNLNL</sequence>
<evidence type="ECO:0000256" key="1">
    <source>
        <dbReference type="ARBA" id="ARBA00006484"/>
    </source>
</evidence>
<name>A0ABM0MA76_SACKO</name>
<gene>
    <name evidence="24" type="primary">LOC100372221</name>
</gene>
<accession>A0ABM0MA76</accession>
<comment type="catalytic activity">
    <reaction evidence="10">
        <text>resolvin D1 + NAD(+) = 8-oxoresolvin D1 + NADH + H(+)</text>
        <dbReference type="Rhea" id="RHEA:50124"/>
        <dbReference type="ChEBI" id="CHEBI:15378"/>
        <dbReference type="ChEBI" id="CHEBI:57540"/>
        <dbReference type="ChEBI" id="CHEBI:57945"/>
        <dbReference type="ChEBI" id="CHEBI:132079"/>
        <dbReference type="ChEBI" id="CHEBI:132080"/>
    </reaction>
    <physiologicalReaction direction="left-to-right" evidence="10">
        <dbReference type="Rhea" id="RHEA:50125"/>
    </physiologicalReaction>
</comment>
<organism evidence="23 24">
    <name type="scientific">Saccoglossus kowalevskii</name>
    <name type="common">Acorn worm</name>
    <dbReference type="NCBI Taxonomy" id="10224"/>
    <lineage>
        <taxon>Eukaryota</taxon>
        <taxon>Metazoa</taxon>
        <taxon>Hemichordata</taxon>
        <taxon>Enteropneusta</taxon>
        <taxon>Harrimaniidae</taxon>
        <taxon>Saccoglossus</taxon>
    </lineage>
</organism>
<dbReference type="InterPro" id="IPR002347">
    <property type="entry name" value="SDR_fam"/>
</dbReference>
<evidence type="ECO:0000256" key="16">
    <source>
        <dbReference type="ARBA" id="ARBA00048535"/>
    </source>
</evidence>
<evidence type="ECO:0000256" key="12">
    <source>
        <dbReference type="ARBA" id="ARBA00048140"/>
    </source>
</evidence>
<evidence type="ECO:0000256" key="17">
    <source>
        <dbReference type="ARBA" id="ARBA00048611"/>
    </source>
</evidence>
<evidence type="ECO:0000256" key="18">
    <source>
        <dbReference type="ARBA" id="ARBA00048739"/>
    </source>
</evidence>
<evidence type="ECO:0000256" key="8">
    <source>
        <dbReference type="ARBA" id="ARBA00045705"/>
    </source>
</evidence>
<evidence type="ECO:0000313" key="24">
    <source>
        <dbReference type="RefSeq" id="XP_006816917.1"/>
    </source>
</evidence>
<dbReference type="Gene3D" id="3.40.50.720">
    <property type="entry name" value="NAD(P)-binding Rossmann-like Domain"/>
    <property type="match status" value="1"/>
</dbReference>
<comment type="similarity">
    <text evidence="1 22">Belongs to the short-chain dehydrogenases/reductases (SDR) family.</text>
</comment>
<comment type="catalytic activity">
    <reaction evidence="13">
        <text>(11R)-hydroxy-(5Z,8Z,12E,14Z)-eicosatetraenoate + NAD(+) = 11-oxo-(5Z,8Z,12E,14Z)-eicosatetraenoate + NADH + H(+)</text>
        <dbReference type="Rhea" id="RHEA:48640"/>
        <dbReference type="ChEBI" id="CHEBI:15378"/>
        <dbReference type="ChEBI" id="CHEBI:57540"/>
        <dbReference type="ChEBI" id="CHEBI:57945"/>
        <dbReference type="ChEBI" id="CHEBI:78836"/>
        <dbReference type="ChEBI" id="CHEBI:90697"/>
    </reaction>
    <physiologicalReaction direction="left-to-right" evidence="13">
        <dbReference type="Rhea" id="RHEA:48641"/>
    </physiologicalReaction>
</comment>
<comment type="catalytic activity">
    <reaction evidence="17">
        <text>prostaglandin A1 + NAD(+) = 15-oxo-prostaglandin A1 + NADH + H(+)</text>
        <dbReference type="Rhea" id="RHEA:41263"/>
        <dbReference type="ChEBI" id="CHEBI:15378"/>
        <dbReference type="ChEBI" id="CHEBI:57398"/>
        <dbReference type="ChEBI" id="CHEBI:57540"/>
        <dbReference type="ChEBI" id="CHEBI:57945"/>
        <dbReference type="ChEBI" id="CHEBI:85072"/>
    </reaction>
    <physiologicalReaction direction="left-to-right" evidence="17">
        <dbReference type="Rhea" id="RHEA:41264"/>
    </physiologicalReaction>
</comment>
<evidence type="ECO:0000256" key="22">
    <source>
        <dbReference type="RuleBase" id="RU000363"/>
    </source>
</evidence>
<dbReference type="Pfam" id="PF00106">
    <property type="entry name" value="adh_short"/>
    <property type="match status" value="1"/>
</dbReference>
<evidence type="ECO:0000256" key="3">
    <source>
        <dbReference type="ARBA" id="ARBA00038968"/>
    </source>
</evidence>